<dbReference type="FunCoup" id="A0A7X0JUK6">
    <property type="interactions" value="327"/>
</dbReference>
<comment type="function">
    <text evidence="10">Catalyzes the reversible formation of acyl-phosphate (acyl-PO(4)) from acyl-[acyl-carrier-protein] (acyl-ACP). This enzyme utilizes acyl-ACP as fatty acyl donor, but not acyl-CoA.</text>
</comment>
<keyword evidence="7 10" id="KW-1208">Phospholipid metabolism</keyword>
<keyword evidence="5 10" id="KW-0443">Lipid metabolism</keyword>
<evidence type="ECO:0000256" key="4">
    <source>
        <dbReference type="ARBA" id="ARBA00022679"/>
    </source>
</evidence>
<evidence type="ECO:0000256" key="2">
    <source>
        <dbReference type="ARBA" id="ARBA00022490"/>
    </source>
</evidence>
<keyword evidence="3 10" id="KW-0444">Lipid biosynthesis</keyword>
<dbReference type="GO" id="GO:0005737">
    <property type="term" value="C:cytoplasm"/>
    <property type="evidence" value="ECO:0007669"/>
    <property type="project" value="UniProtKB-SubCell"/>
</dbReference>
<sequence length="348" mass="37939">MTDSIRLAVDAMGGDLGPRVALNAAYSLANRRVLECQLYGPFDILAEFAPISLSNPSETPCIHELENGSRMIYHHACDVVSMEDRPAQALRHKQQSSMWFAVDAVRTGNADAAISAGNTGALMAMGRHLLKTFAGIDRPAIAKSIPTAKDDCLMLDLGASVKCDSEHLIQNALMGSVFMESVAGVESPRVALLNIGSEEIKGNEQIRLAAASLQANEALNFIGYIEGDQIYRGEADVVVCDGFVGNVALKVSEGVAQLMVQEMREAFVSSWYGRIVGRFARPLLRKWQRQFDPDRYNGASFLGLQGPLIKSHGAADELAFRSALELACEQVNSQVAGRIYRRFEQEPF</sequence>
<dbReference type="UniPathway" id="UPA00085"/>
<comment type="catalytic activity">
    <reaction evidence="1 10">
        <text>a fatty acyl-[ACP] + phosphate = an acyl phosphate + holo-[ACP]</text>
        <dbReference type="Rhea" id="RHEA:42292"/>
        <dbReference type="Rhea" id="RHEA-COMP:9685"/>
        <dbReference type="Rhea" id="RHEA-COMP:14125"/>
        <dbReference type="ChEBI" id="CHEBI:43474"/>
        <dbReference type="ChEBI" id="CHEBI:59918"/>
        <dbReference type="ChEBI" id="CHEBI:64479"/>
        <dbReference type="ChEBI" id="CHEBI:138651"/>
        <dbReference type="EC" id="2.3.1.274"/>
    </reaction>
</comment>
<evidence type="ECO:0000256" key="1">
    <source>
        <dbReference type="ARBA" id="ARBA00001232"/>
    </source>
</evidence>
<comment type="subcellular location">
    <subcellularLocation>
        <location evidence="10">Cytoplasm</location>
    </subcellularLocation>
    <text evidence="10">Associated with the membrane possibly through PlsY.</text>
</comment>
<accession>A0A7X0JUK6</accession>
<keyword evidence="6 10" id="KW-0594">Phospholipid biosynthesis</keyword>
<dbReference type="PIRSF" id="PIRSF002465">
    <property type="entry name" value="Phsphlp_syn_PlsX"/>
    <property type="match status" value="1"/>
</dbReference>
<comment type="similarity">
    <text evidence="10">Belongs to the PlsX family.</text>
</comment>
<dbReference type="RefSeq" id="WP_166847086.1">
    <property type="nucleotide sequence ID" value="NZ_JAAONY010000002.1"/>
</dbReference>
<reference evidence="11 12" key="1">
    <citation type="submission" date="2020-08" db="EMBL/GenBank/DDBJ databases">
        <title>Genomic Encyclopedia of Type Strains, Phase IV (KMG-IV): sequencing the most valuable type-strain genomes for metagenomic binning, comparative biology and taxonomic classification.</title>
        <authorList>
            <person name="Goeker M."/>
        </authorList>
    </citation>
    <scope>NUCLEOTIDE SEQUENCE [LARGE SCALE GENOMIC DNA]</scope>
    <source>
        <strain evidence="11 12">DSM 22368</strain>
    </source>
</reference>
<dbReference type="GO" id="GO:0043811">
    <property type="term" value="F:phosphate:acyl-[acyl carrier protein] acyltransferase activity"/>
    <property type="evidence" value="ECO:0007669"/>
    <property type="project" value="UniProtKB-UniRule"/>
</dbReference>
<evidence type="ECO:0000256" key="8">
    <source>
        <dbReference type="ARBA" id="ARBA00024069"/>
    </source>
</evidence>
<proteinExistence type="inferred from homology"/>
<dbReference type="EMBL" id="JACHHT010000002">
    <property type="protein sequence ID" value="MBB6521963.1"/>
    <property type="molecule type" value="Genomic_DNA"/>
</dbReference>
<dbReference type="GO" id="GO:0006633">
    <property type="term" value="P:fatty acid biosynthetic process"/>
    <property type="evidence" value="ECO:0007669"/>
    <property type="project" value="UniProtKB-UniRule"/>
</dbReference>
<name>A0A7X0JUK6_9GAMM</name>
<dbReference type="EC" id="2.3.1.274" evidence="8 10"/>
<dbReference type="AlphaFoldDB" id="A0A7X0JUK6"/>
<dbReference type="InParanoid" id="A0A7X0JUK6"/>
<dbReference type="Gene3D" id="3.40.718.10">
    <property type="entry name" value="Isopropylmalate Dehydrogenase"/>
    <property type="match status" value="1"/>
</dbReference>
<keyword evidence="4 10" id="KW-0808">Transferase</keyword>
<evidence type="ECO:0000256" key="10">
    <source>
        <dbReference type="HAMAP-Rule" id="MF_00019"/>
    </source>
</evidence>
<dbReference type="GO" id="GO:0008654">
    <property type="term" value="P:phospholipid biosynthetic process"/>
    <property type="evidence" value="ECO:0007669"/>
    <property type="project" value="UniProtKB-KW"/>
</dbReference>
<keyword evidence="11" id="KW-0012">Acyltransferase</keyword>
<comment type="caution">
    <text evidence="11">The sequence shown here is derived from an EMBL/GenBank/DDBJ whole genome shotgun (WGS) entry which is preliminary data.</text>
</comment>
<keyword evidence="12" id="KW-1185">Reference proteome</keyword>
<evidence type="ECO:0000256" key="7">
    <source>
        <dbReference type="ARBA" id="ARBA00023264"/>
    </source>
</evidence>
<dbReference type="Pfam" id="PF02504">
    <property type="entry name" value="FA_synthesis"/>
    <property type="match status" value="1"/>
</dbReference>
<gene>
    <name evidence="10" type="primary">plsX</name>
    <name evidence="11" type="ORF">HNR48_002248</name>
</gene>
<evidence type="ECO:0000256" key="9">
    <source>
        <dbReference type="ARBA" id="ARBA00046608"/>
    </source>
</evidence>
<evidence type="ECO:0000256" key="5">
    <source>
        <dbReference type="ARBA" id="ARBA00023098"/>
    </source>
</evidence>
<dbReference type="InterPro" id="IPR012281">
    <property type="entry name" value="Phospholipid_synth_PlsX-like"/>
</dbReference>
<dbReference type="InterPro" id="IPR003664">
    <property type="entry name" value="FA_synthesis"/>
</dbReference>
<dbReference type="Proteomes" id="UP000528457">
    <property type="component" value="Unassembled WGS sequence"/>
</dbReference>
<evidence type="ECO:0000313" key="12">
    <source>
        <dbReference type="Proteomes" id="UP000528457"/>
    </source>
</evidence>
<comment type="subunit">
    <text evidence="9 10">Homodimer. Probably interacts with PlsY.</text>
</comment>
<dbReference type="SUPFAM" id="SSF53659">
    <property type="entry name" value="Isocitrate/Isopropylmalate dehydrogenase-like"/>
    <property type="match status" value="1"/>
</dbReference>
<dbReference type="PANTHER" id="PTHR30100">
    <property type="entry name" value="FATTY ACID/PHOSPHOLIPID SYNTHESIS PROTEIN PLSX"/>
    <property type="match status" value="1"/>
</dbReference>
<evidence type="ECO:0000256" key="6">
    <source>
        <dbReference type="ARBA" id="ARBA00023209"/>
    </source>
</evidence>
<dbReference type="HAMAP" id="MF_00019">
    <property type="entry name" value="PlsX"/>
    <property type="match status" value="1"/>
</dbReference>
<protein>
    <recommendedName>
        <fullName evidence="8 10">Phosphate acyltransferase</fullName>
        <ecNumber evidence="8 10">2.3.1.274</ecNumber>
    </recommendedName>
    <alternativeName>
        <fullName evidence="10">Acyl-ACP phosphotransacylase</fullName>
    </alternativeName>
    <alternativeName>
        <fullName evidence="10">Acyl-[acyl-carrier-protein]--phosphate acyltransferase</fullName>
    </alternativeName>
    <alternativeName>
        <fullName evidence="10">Phosphate-acyl-ACP acyltransferase</fullName>
    </alternativeName>
</protein>
<evidence type="ECO:0000313" key="11">
    <source>
        <dbReference type="EMBL" id="MBB6521963.1"/>
    </source>
</evidence>
<keyword evidence="2 10" id="KW-0963">Cytoplasm</keyword>
<evidence type="ECO:0000256" key="3">
    <source>
        <dbReference type="ARBA" id="ARBA00022516"/>
    </source>
</evidence>
<comment type="pathway">
    <text evidence="10">Lipid metabolism; phospholipid metabolism.</text>
</comment>
<organism evidence="11 12">
    <name type="scientific">Pseudoteredinibacter isoporae</name>
    <dbReference type="NCBI Taxonomy" id="570281"/>
    <lineage>
        <taxon>Bacteria</taxon>
        <taxon>Pseudomonadati</taxon>
        <taxon>Pseudomonadota</taxon>
        <taxon>Gammaproteobacteria</taxon>
        <taxon>Cellvibrionales</taxon>
        <taxon>Cellvibrionaceae</taxon>
        <taxon>Pseudoteredinibacter</taxon>
    </lineage>
</organism>
<dbReference type="NCBIfam" id="TIGR00182">
    <property type="entry name" value="plsX"/>
    <property type="match status" value="1"/>
</dbReference>
<dbReference type="PANTHER" id="PTHR30100:SF1">
    <property type="entry name" value="PHOSPHATE ACYLTRANSFERASE"/>
    <property type="match status" value="1"/>
</dbReference>